<dbReference type="OrthoDB" id="680437at2"/>
<gene>
    <name evidence="3" type="ORF">D3H65_24775</name>
</gene>
<sequence length="562" mass="61966">MNERQPYEKHLADKLQNLPPPGEPDQSWVQMRTLLDKEMPRGGAMPGRRQWWFFGIAIGILFLATWLSGRSYLDKEKAGSVAQVAVAPAATGKVTSSGDKGQSTPAASQPASVDGSQATAVPADKDQQPAAQQNEPAAPDKGVAQSRAEPPVIAAIKSPDNKAAPVAATPDNKNSITNKLRNNNRQPNADDAIITLKGKRTGKNKGNFNDHYDPRGNSRAKKGSAGSATQNNEPASETAIATKNNHNNRAGKYANEASNPESDLNRFLSKPYVDRVQVTNVRPPLRFIDQPGPVLAPGITIEKDYARKRAGLPEPPPDKAPARRKPLKTREAGTMALGFALPLAFPLGDQRAMGYNLWGGHNTVSDYLPSPYLQYHLSGKTYLQTEAQFVSPQFISSTLLSYTTTNTAPNYYTSNAVYAKKLYYFNVPVSIHHSPFPGFYMGTGIQFSSMISGVALSEVRKWSPGGPNTLVSETYSRFKNDSLSQKINGNEFRVLLDANYYFNNFTVGLRYNQALSNYISFRLTPGMPYQFDKNRALQFYMRYNLWEEKKKAKANKTMLTLK</sequence>
<evidence type="ECO:0000313" key="3">
    <source>
        <dbReference type="EMBL" id="AXY77002.1"/>
    </source>
</evidence>
<feature type="compositionally biased region" description="Polar residues" evidence="1">
    <location>
        <begin position="171"/>
        <end position="187"/>
    </location>
</feature>
<organism evidence="3 4">
    <name type="scientific">Paraflavitalea soli</name>
    <dbReference type="NCBI Taxonomy" id="2315862"/>
    <lineage>
        <taxon>Bacteria</taxon>
        <taxon>Pseudomonadati</taxon>
        <taxon>Bacteroidota</taxon>
        <taxon>Chitinophagia</taxon>
        <taxon>Chitinophagales</taxon>
        <taxon>Chitinophagaceae</taxon>
        <taxon>Paraflavitalea</taxon>
    </lineage>
</organism>
<feature type="region of interest" description="Disordered" evidence="1">
    <location>
        <begin position="1"/>
        <end position="26"/>
    </location>
</feature>
<feature type="region of interest" description="Disordered" evidence="1">
    <location>
        <begin position="89"/>
        <end position="265"/>
    </location>
</feature>
<keyword evidence="2" id="KW-0812">Transmembrane</keyword>
<feature type="compositionally biased region" description="Polar residues" evidence="1">
    <location>
        <begin position="93"/>
        <end position="119"/>
    </location>
</feature>
<evidence type="ECO:0000256" key="1">
    <source>
        <dbReference type="SAM" id="MobiDB-lite"/>
    </source>
</evidence>
<evidence type="ECO:0000313" key="4">
    <source>
        <dbReference type="Proteomes" id="UP000263900"/>
    </source>
</evidence>
<protein>
    <recommendedName>
        <fullName evidence="5">Outer membrane protein beta-barrel domain-containing protein</fullName>
    </recommendedName>
</protein>
<reference evidence="3 4" key="1">
    <citation type="submission" date="2018-09" db="EMBL/GenBank/DDBJ databases">
        <title>Genome sequencing of strain 6GH32-13.</title>
        <authorList>
            <person name="Weon H.-Y."/>
            <person name="Heo J."/>
            <person name="Kwon S.-W."/>
        </authorList>
    </citation>
    <scope>NUCLEOTIDE SEQUENCE [LARGE SCALE GENOMIC DNA]</scope>
    <source>
        <strain evidence="3 4">5GH32-13</strain>
    </source>
</reference>
<keyword evidence="2" id="KW-0472">Membrane</keyword>
<feature type="compositionally biased region" description="Polar residues" evidence="1">
    <location>
        <begin position="226"/>
        <end position="248"/>
    </location>
</feature>
<feature type="compositionally biased region" description="Basic and acidic residues" evidence="1">
    <location>
        <begin position="1"/>
        <end position="13"/>
    </location>
</feature>
<dbReference type="AlphaFoldDB" id="A0A3B7MR75"/>
<feature type="transmembrane region" description="Helical" evidence="2">
    <location>
        <begin position="51"/>
        <end position="69"/>
    </location>
</feature>
<feature type="compositionally biased region" description="Low complexity" evidence="1">
    <location>
        <begin position="128"/>
        <end position="139"/>
    </location>
</feature>
<keyword evidence="4" id="KW-1185">Reference proteome</keyword>
<keyword evidence="2" id="KW-1133">Transmembrane helix</keyword>
<accession>A0A3B7MR75</accession>
<evidence type="ECO:0000256" key="2">
    <source>
        <dbReference type="SAM" id="Phobius"/>
    </source>
</evidence>
<dbReference type="EMBL" id="CP032157">
    <property type="protein sequence ID" value="AXY77002.1"/>
    <property type="molecule type" value="Genomic_DNA"/>
</dbReference>
<dbReference type="Proteomes" id="UP000263900">
    <property type="component" value="Chromosome"/>
</dbReference>
<name>A0A3B7MR75_9BACT</name>
<dbReference type="KEGG" id="pseg:D3H65_24775"/>
<proteinExistence type="predicted"/>
<evidence type="ECO:0008006" key="5">
    <source>
        <dbReference type="Google" id="ProtNLM"/>
    </source>
</evidence>